<dbReference type="EMBL" id="JAWDGP010007035">
    <property type="protein sequence ID" value="KAK3731020.1"/>
    <property type="molecule type" value="Genomic_DNA"/>
</dbReference>
<dbReference type="Proteomes" id="UP001283361">
    <property type="component" value="Unassembled WGS sequence"/>
</dbReference>
<feature type="compositionally biased region" description="Polar residues" evidence="1">
    <location>
        <begin position="85"/>
        <end position="99"/>
    </location>
</feature>
<evidence type="ECO:0000313" key="2">
    <source>
        <dbReference type="EMBL" id="KAK3731020.1"/>
    </source>
</evidence>
<protein>
    <submittedName>
        <fullName evidence="2">Uncharacterized protein</fullName>
    </submittedName>
</protein>
<feature type="region of interest" description="Disordered" evidence="1">
    <location>
        <begin position="78"/>
        <end position="99"/>
    </location>
</feature>
<reference evidence="2" key="1">
    <citation type="journal article" date="2023" name="G3 (Bethesda)">
        <title>A reference genome for the long-term kleptoplast-retaining sea slug Elysia crispata morphotype clarki.</title>
        <authorList>
            <person name="Eastman K.E."/>
            <person name="Pendleton A.L."/>
            <person name="Shaikh M.A."/>
            <person name="Suttiyut T."/>
            <person name="Ogas R."/>
            <person name="Tomko P."/>
            <person name="Gavelis G."/>
            <person name="Widhalm J.R."/>
            <person name="Wisecaver J.H."/>
        </authorList>
    </citation>
    <scope>NUCLEOTIDE SEQUENCE</scope>
    <source>
        <strain evidence="2">ECLA1</strain>
    </source>
</reference>
<organism evidence="2 3">
    <name type="scientific">Elysia crispata</name>
    <name type="common">lettuce slug</name>
    <dbReference type="NCBI Taxonomy" id="231223"/>
    <lineage>
        <taxon>Eukaryota</taxon>
        <taxon>Metazoa</taxon>
        <taxon>Spiralia</taxon>
        <taxon>Lophotrochozoa</taxon>
        <taxon>Mollusca</taxon>
        <taxon>Gastropoda</taxon>
        <taxon>Heterobranchia</taxon>
        <taxon>Euthyneura</taxon>
        <taxon>Panpulmonata</taxon>
        <taxon>Sacoglossa</taxon>
        <taxon>Placobranchoidea</taxon>
        <taxon>Plakobranchidae</taxon>
        <taxon>Elysia</taxon>
    </lineage>
</organism>
<dbReference type="AlphaFoldDB" id="A0AAE0Y2S9"/>
<keyword evidence="3" id="KW-1185">Reference proteome</keyword>
<name>A0AAE0Y2S9_9GAST</name>
<accession>A0AAE0Y2S9</accession>
<sequence>MGNETDDNASTINQSRGSSLWNGLKIDLSMRTPMLDLRSFPLFIFAPFSAAGIDGVTLRRGIKLKLGDCPQSLCEVISPTRDGRSTGQAKQFGKHSSTL</sequence>
<evidence type="ECO:0000313" key="3">
    <source>
        <dbReference type="Proteomes" id="UP001283361"/>
    </source>
</evidence>
<evidence type="ECO:0000256" key="1">
    <source>
        <dbReference type="SAM" id="MobiDB-lite"/>
    </source>
</evidence>
<proteinExistence type="predicted"/>
<gene>
    <name evidence="2" type="ORF">RRG08_066036</name>
</gene>
<comment type="caution">
    <text evidence="2">The sequence shown here is derived from an EMBL/GenBank/DDBJ whole genome shotgun (WGS) entry which is preliminary data.</text>
</comment>